<proteinExistence type="predicted"/>
<feature type="compositionally biased region" description="Basic and acidic residues" evidence="1">
    <location>
        <begin position="17"/>
        <end position="28"/>
    </location>
</feature>
<evidence type="ECO:0000313" key="3">
    <source>
        <dbReference type="RefSeq" id="XP_033314579.1"/>
    </source>
</evidence>
<dbReference type="AlphaFoldDB" id="A0A6P8N1I7"/>
<dbReference type="KEGG" id="bbif:117213333"/>
<sequence length="109" mass="12854">MEKTHKSGEGVKTSARLAEEADTKRERIERLESMTTAQIEAENTQMTNDLYRLLKKYTGLRNLIRDLKEEYNSSKVYPIFPRYPILKDMIKDIMHNPDYMEVCHEVDQA</sequence>
<name>A0A6P8N1I7_9HYME</name>
<keyword evidence="2" id="KW-1185">Reference proteome</keyword>
<feature type="region of interest" description="Disordered" evidence="1">
    <location>
        <begin position="1"/>
        <end position="28"/>
    </location>
</feature>
<protein>
    <submittedName>
        <fullName evidence="3">Uncharacterized protein LOC117213333</fullName>
    </submittedName>
</protein>
<dbReference type="Proteomes" id="UP000515164">
    <property type="component" value="Unplaced"/>
</dbReference>
<reference evidence="3" key="1">
    <citation type="submission" date="2025-08" db="UniProtKB">
        <authorList>
            <consortium name="RefSeq"/>
        </authorList>
    </citation>
    <scope>IDENTIFICATION</scope>
    <source>
        <tissue evidence="3">Muscle</tissue>
    </source>
</reference>
<organism evidence="2 3">
    <name type="scientific">Bombus bifarius</name>
    <dbReference type="NCBI Taxonomy" id="103933"/>
    <lineage>
        <taxon>Eukaryota</taxon>
        <taxon>Metazoa</taxon>
        <taxon>Ecdysozoa</taxon>
        <taxon>Arthropoda</taxon>
        <taxon>Hexapoda</taxon>
        <taxon>Insecta</taxon>
        <taxon>Pterygota</taxon>
        <taxon>Neoptera</taxon>
        <taxon>Endopterygota</taxon>
        <taxon>Hymenoptera</taxon>
        <taxon>Apocrita</taxon>
        <taxon>Aculeata</taxon>
        <taxon>Apoidea</taxon>
        <taxon>Anthophila</taxon>
        <taxon>Apidae</taxon>
        <taxon>Bombus</taxon>
        <taxon>Pyrobombus</taxon>
    </lineage>
</organism>
<dbReference type="PANTHER" id="PTHR21010:SF3">
    <property type="entry name" value="DAXX"/>
    <property type="match status" value="1"/>
</dbReference>
<dbReference type="PANTHER" id="PTHR21010">
    <property type="entry name" value="AGAP001581-PA"/>
    <property type="match status" value="1"/>
</dbReference>
<dbReference type="RefSeq" id="XP_033314579.1">
    <property type="nucleotide sequence ID" value="XM_033458688.1"/>
</dbReference>
<evidence type="ECO:0000313" key="2">
    <source>
        <dbReference type="Proteomes" id="UP000515164"/>
    </source>
</evidence>
<gene>
    <name evidence="3" type="primary">LOC117213333</name>
</gene>
<evidence type="ECO:0000256" key="1">
    <source>
        <dbReference type="SAM" id="MobiDB-lite"/>
    </source>
</evidence>
<dbReference type="GeneID" id="117213333"/>
<accession>A0A6P8N1I7</accession>